<dbReference type="Gene3D" id="3.40.190.10">
    <property type="entry name" value="Periplasmic binding protein-like II"/>
    <property type="match status" value="2"/>
</dbReference>
<proteinExistence type="predicted"/>
<evidence type="ECO:0000313" key="1">
    <source>
        <dbReference type="EMBL" id="MBO3735067.1"/>
    </source>
</evidence>
<gene>
    <name evidence="1" type="ORF">J5V16_19730</name>
</gene>
<dbReference type="PANTHER" id="PTHR43649:SF12">
    <property type="entry name" value="DIACETYLCHITOBIOSE BINDING PROTEIN DASA"/>
    <property type="match status" value="1"/>
</dbReference>
<organism evidence="1 2">
    <name type="scientific">Glycomyces niveus</name>
    <dbReference type="NCBI Taxonomy" id="2820287"/>
    <lineage>
        <taxon>Bacteria</taxon>
        <taxon>Bacillati</taxon>
        <taxon>Actinomycetota</taxon>
        <taxon>Actinomycetes</taxon>
        <taxon>Glycomycetales</taxon>
        <taxon>Glycomycetaceae</taxon>
        <taxon>Glycomyces</taxon>
    </lineage>
</organism>
<keyword evidence="2" id="KW-1185">Reference proteome</keyword>
<accession>A0ABS3U8G5</accession>
<dbReference type="PANTHER" id="PTHR43649">
    <property type="entry name" value="ARABINOSE-BINDING PROTEIN-RELATED"/>
    <property type="match status" value="1"/>
</dbReference>
<dbReference type="EMBL" id="JAGFNP010000012">
    <property type="protein sequence ID" value="MBO3735067.1"/>
    <property type="molecule type" value="Genomic_DNA"/>
</dbReference>
<protein>
    <submittedName>
        <fullName evidence="1">Extracellular solute-binding protein</fullName>
    </submittedName>
</protein>
<comment type="caution">
    <text evidence="1">The sequence shown here is derived from an EMBL/GenBank/DDBJ whole genome shotgun (WGS) entry which is preliminary data.</text>
</comment>
<sequence length="470" mass="51314">MTRRRFWPKLSRRTLLEAVGGVAAAGAVGGAYWLGGREPDRDWEDLDGKPLQLLAARDATANGQRRLLIDQWNAWHPAHPVEMRELPATADLQYTAIHAALQAEDPDVDVVDLDVPWVAEFAAAGRLEPLDGIDTGAFLERPVEAGRFEGELYALPFNTNVGMLYYRKRLDSKSDSDFRSGALTELEARSIRTWPDLRQTIGSILKEDNGFSGGIAMQLAPYEGFTVNVWEYLLANGVDVAEDTGMIDFGPRSEAVGLLGHFWDDLWEPVAPGKHTVLQAAVQHNEDESLAAFQAGSTPFLRHWPQAIRTLEQCEAFAAAPAVDVPFEVGVVPMPGGVLGGGSLAVSAYSKRKHVSRALIEFLTGPTSQQLLFERGGFAAARPEPYFDAMAQVANEVEDGGCEAVGGPRREAEAMHEALTGEGTGQRPEVDRYTQFSYAFRDELHGRLADGDAPDFGGLAERLERAIEGK</sequence>
<dbReference type="SUPFAM" id="SSF53850">
    <property type="entry name" value="Periplasmic binding protein-like II"/>
    <property type="match status" value="1"/>
</dbReference>
<dbReference type="Proteomes" id="UP000681341">
    <property type="component" value="Unassembled WGS sequence"/>
</dbReference>
<dbReference type="InterPro" id="IPR006059">
    <property type="entry name" value="SBP"/>
</dbReference>
<dbReference type="RefSeq" id="WP_208498693.1">
    <property type="nucleotide sequence ID" value="NZ_JAGFNP010000012.1"/>
</dbReference>
<dbReference type="PROSITE" id="PS51318">
    <property type="entry name" value="TAT"/>
    <property type="match status" value="1"/>
</dbReference>
<dbReference type="Pfam" id="PF13416">
    <property type="entry name" value="SBP_bac_8"/>
    <property type="match status" value="1"/>
</dbReference>
<dbReference type="InterPro" id="IPR050490">
    <property type="entry name" value="Bact_solute-bd_prot1"/>
</dbReference>
<evidence type="ECO:0000313" key="2">
    <source>
        <dbReference type="Proteomes" id="UP000681341"/>
    </source>
</evidence>
<name>A0ABS3U8G5_9ACTN</name>
<dbReference type="InterPro" id="IPR006311">
    <property type="entry name" value="TAT_signal"/>
</dbReference>
<reference evidence="1 2" key="1">
    <citation type="submission" date="2021-03" db="EMBL/GenBank/DDBJ databases">
        <title>Glycomyces sp. nov., a novel actinomycete isolated from soil.</title>
        <authorList>
            <person name="Yang X."/>
            <person name="Xu X."/>
        </authorList>
    </citation>
    <scope>NUCLEOTIDE SEQUENCE [LARGE SCALE GENOMIC DNA]</scope>
    <source>
        <strain evidence="1 2">NEAU-S30</strain>
    </source>
</reference>